<keyword evidence="2" id="KW-1185">Reference proteome</keyword>
<proteinExistence type="predicted"/>
<gene>
    <name evidence="1" type="ORF">ACFFSA_33365</name>
</gene>
<dbReference type="Proteomes" id="UP001589532">
    <property type="component" value="Unassembled WGS sequence"/>
</dbReference>
<protein>
    <submittedName>
        <fullName evidence="1">Uncharacterized protein</fullName>
    </submittedName>
</protein>
<reference evidence="1 2" key="1">
    <citation type="submission" date="2024-09" db="EMBL/GenBank/DDBJ databases">
        <authorList>
            <person name="Sun Q."/>
            <person name="Mori K."/>
        </authorList>
    </citation>
    <scope>NUCLEOTIDE SEQUENCE [LARGE SCALE GENOMIC DNA]</scope>
    <source>
        <strain evidence="1 2">JCM 3143</strain>
    </source>
</reference>
<dbReference type="RefSeq" id="WP_344986864.1">
    <property type="nucleotide sequence ID" value="NZ_BAAAXV010000001.1"/>
</dbReference>
<accession>A0ABV5SAH5</accession>
<comment type="caution">
    <text evidence="1">The sequence shown here is derived from an EMBL/GenBank/DDBJ whole genome shotgun (WGS) entry which is preliminary data.</text>
</comment>
<dbReference type="EMBL" id="JBHMBW010000037">
    <property type="protein sequence ID" value="MFB9627999.1"/>
    <property type="molecule type" value="Genomic_DNA"/>
</dbReference>
<sequence length="113" mass="12529">MDALTSRQLPAPDKVAVEINGMLIFVPKNATNVYLVQAHINPIKPEEVSGSILTTDLMFAWTWLIEGLADGGWGEVVAFDVAIKKLPRWSRSLGRIDGPTKYPHPLRHTPVEL</sequence>
<organism evidence="1 2">
    <name type="scientific">Nonomuraea helvata</name>
    <dbReference type="NCBI Taxonomy" id="37484"/>
    <lineage>
        <taxon>Bacteria</taxon>
        <taxon>Bacillati</taxon>
        <taxon>Actinomycetota</taxon>
        <taxon>Actinomycetes</taxon>
        <taxon>Streptosporangiales</taxon>
        <taxon>Streptosporangiaceae</taxon>
        <taxon>Nonomuraea</taxon>
    </lineage>
</organism>
<name>A0ABV5SAH5_9ACTN</name>
<evidence type="ECO:0000313" key="1">
    <source>
        <dbReference type="EMBL" id="MFB9627999.1"/>
    </source>
</evidence>
<evidence type="ECO:0000313" key="2">
    <source>
        <dbReference type="Proteomes" id="UP001589532"/>
    </source>
</evidence>